<keyword evidence="1" id="KW-0175">Coiled coil</keyword>
<dbReference type="RefSeq" id="WP_091834119.1">
    <property type="nucleotide sequence ID" value="NZ_FNZK01000019.1"/>
</dbReference>
<name>A0A1H7CAE1_9FIRM</name>
<dbReference type="Pfam" id="PF02195">
    <property type="entry name" value="ParB_N"/>
    <property type="match status" value="1"/>
</dbReference>
<proteinExistence type="predicted"/>
<evidence type="ECO:0000259" key="2">
    <source>
        <dbReference type="Pfam" id="PF02195"/>
    </source>
</evidence>
<dbReference type="AlphaFoldDB" id="A0A1H7CAE1"/>
<dbReference type="Proteomes" id="UP000199662">
    <property type="component" value="Unassembled WGS sequence"/>
</dbReference>
<evidence type="ECO:0000313" key="4">
    <source>
        <dbReference type="Proteomes" id="UP000199662"/>
    </source>
</evidence>
<keyword evidence="4" id="KW-1185">Reference proteome</keyword>
<reference evidence="3 4" key="1">
    <citation type="submission" date="2016-10" db="EMBL/GenBank/DDBJ databases">
        <authorList>
            <person name="de Groot N.N."/>
        </authorList>
    </citation>
    <scope>NUCLEOTIDE SEQUENCE [LARGE SCALE GENOMIC DNA]</scope>
    <source>
        <strain evidence="3 4">DSM 2179</strain>
    </source>
</reference>
<feature type="coiled-coil region" evidence="1">
    <location>
        <begin position="301"/>
        <end position="328"/>
    </location>
</feature>
<evidence type="ECO:0000256" key="1">
    <source>
        <dbReference type="SAM" id="Coils"/>
    </source>
</evidence>
<dbReference type="EMBL" id="FNZK01000019">
    <property type="protein sequence ID" value="SEJ84042.1"/>
    <property type="molecule type" value="Genomic_DNA"/>
</dbReference>
<dbReference type="InterPro" id="IPR003115">
    <property type="entry name" value="ParB_N"/>
</dbReference>
<accession>A0A1H7CAE1</accession>
<gene>
    <name evidence="3" type="ORF">SAMN05660742_11926</name>
</gene>
<protein>
    <recommendedName>
        <fullName evidence="2">ParB-like N-terminal domain-containing protein</fullName>
    </recommendedName>
</protein>
<sequence length="341" mass="39319">MKNIKATKIRMDLIDPDVIEEINIREDQKEKSKEEYKADIENIKHTIKPVGHLQPILIRELTVAERGKSTKKTAIYGIINGNTRYATNPKKDIFATIVEVNDMNDDQKKLALIANFAKSEMTTEDKAAIIYHEQERLKNLSKESIMAGNKKISASLETLARTFGISKAYAQKLVNIYKRNMKLAADNNAANLEPEIIDFDHQYKSIMMDIQNSMKIIIEDTDANKTLDSIQKAKKLTKKIMEYLKYIEKNKPEIKAAKNRRAEIVKALKDIDNKNKKTEKIDLKIEKLKGKIDSETKYKVKNDLEKKISEKQKEYNHLKNELEKLKQIIDPADQGTRQKAE</sequence>
<evidence type="ECO:0000313" key="3">
    <source>
        <dbReference type="EMBL" id="SEJ84042.1"/>
    </source>
</evidence>
<dbReference type="STRING" id="84035.SAMN05660742_11926"/>
<feature type="domain" description="ParB-like N-terminal" evidence="2">
    <location>
        <begin position="23"/>
        <end position="115"/>
    </location>
</feature>
<organism evidence="3 4">
    <name type="scientific">Propionispira arboris</name>
    <dbReference type="NCBI Taxonomy" id="84035"/>
    <lineage>
        <taxon>Bacteria</taxon>
        <taxon>Bacillati</taxon>
        <taxon>Bacillota</taxon>
        <taxon>Negativicutes</taxon>
        <taxon>Selenomonadales</taxon>
        <taxon>Selenomonadaceae</taxon>
        <taxon>Propionispira</taxon>
    </lineage>
</organism>
<feature type="coiled-coil region" evidence="1">
    <location>
        <begin position="19"/>
        <end position="46"/>
    </location>
</feature>